<dbReference type="RefSeq" id="WP_376865374.1">
    <property type="nucleotide sequence ID" value="NZ_JBHRYB010000005.1"/>
</dbReference>
<keyword evidence="4" id="KW-1185">Reference proteome</keyword>
<organism evidence="3 4">
    <name type="scientific">Bacterioplanoides pacificum</name>
    <dbReference type="NCBI Taxonomy" id="1171596"/>
    <lineage>
        <taxon>Bacteria</taxon>
        <taxon>Pseudomonadati</taxon>
        <taxon>Pseudomonadota</taxon>
        <taxon>Gammaproteobacteria</taxon>
        <taxon>Oceanospirillales</taxon>
        <taxon>Oceanospirillaceae</taxon>
        <taxon>Bacterioplanoides</taxon>
    </lineage>
</organism>
<dbReference type="Pfam" id="PF20789">
    <property type="entry name" value="4HBT_3C"/>
    <property type="match status" value="1"/>
</dbReference>
<evidence type="ECO:0000259" key="2">
    <source>
        <dbReference type="Pfam" id="PF20789"/>
    </source>
</evidence>
<gene>
    <name evidence="3" type="ORF">ACFOMG_05825</name>
</gene>
<dbReference type="Pfam" id="PF13622">
    <property type="entry name" value="4HBT_3"/>
    <property type="match status" value="1"/>
</dbReference>
<name>A0ABV7VQP1_9GAMM</name>
<dbReference type="Proteomes" id="UP001595722">
    <property type="component" value="Unassembled WGS sequence"/>
</dbReference>
<evidence type="ECO:0000259" key="1">
    <source>
        <dbReference type="Pfam" id="PF13622"/>
    </source>
</evidence>
<dbReference type="SUPFAM" id="SSF54637">
    <property type="entry name" value="Thioesterase/thiol ester dehydrase-isomerase"/>
    <property type="match status" value="2"/>
</dbReference>
<sequence>MSAQLNNLDFYLQQVRQQPQFRLDASWGQGRTTFGGMSAALILTRLQQQTPQAGQLRSLNIAFCGPLLTEQDCHIHSQEIRSGKSTSHWQGQLLQDSKVTTLVNACFGQGRDSDIRVNPEPMEVLQPQDGKQLPYIAGLTPEFVQHIDFIYHQGQFPFTNSPLNHIRGLMRFADHPQQLGNEHLVALIDAWPPTVLQKLKAPAPCASVTWSLELVNPIAQLARPIGGDEYLYYEAEIRQAHDGYAHTEARIATLDGTLLALSRQLIAVYDKR</sequence>
<dbReference type="Gene3D" id="2.40.160.210">
    <property type="entry name" value="Acyl-CoA thioesterase, double hotdog domain"/>
    <property type="match status" value="1"/>
</dbReference>
<comment type="caution">
    <text evidence="3">The sequence shown here is derived from an EMBL/GenBank/DDBJ whole genome shotgun (WGS) entry which is preliminary data.</text>
</comment>
<dbReference type="InterPro" id="IPR049450">
    <property type="entry name" value="ACOT8-like_C"/>
</dbReference>
<evidence type="ECO:0000313" key="4">
    <source>
        <dbReference type="Proteomes" id="UP001595722"/>
    </source>
</evidence>
<reference evidence="4" key="1">
    <citation type="journal article" date="2019" name="Int. J. Syst. Evol. Microbiol.">
        <title>The Global Catalogue of Microorganisms (GCM) 10K type strain sequencing project: providing services to taxonomists for standard genome sequencing and annotation.</title>
        <authorList>
            <consortium name="The Broad Institute Genomics Platform"/>
            <consortium name="The Broad Institute Genome Sequencing Center for Infectious Disease"/>
            <person name="Wu L."/>
            <person name="Ma J."/>
        </authorList>
    </citation>
    <scope>NUCLEOTIDE SEQUENCE [LARGE SCALE GENOMIC DNA]</scope>
    <source>
        <strain evidence="4">KCTC 42424</strain>
    </source>
</reference>
<dbReference type="EMBL" id="JBHRYB010000005">
    <property type="protein sequence ID" value="MFC3679630.1"/>
    <property type="molecule type" value="Genomic_DNA"/>
</dbReference>
<proteinExistence type="predicted"/>
<feature type="domain" description="Acyl-CoA thioesterase-like C-terminal" evidence="2">
    <location>
        <begin position="127"/>
        <end position="268"/>
    </location>
</feature>
<dbReference type="InterPro" id="IPR042171">
    <property type="entry name" value="Acyl-CoA_hotdog"/>
</dbReference>
<evidence type="ECO:0000313" key="3">
    <source>
        <dbReference type="EMBL" id="MFC3679630.1"/>
    </source>
</evidence>
<accession>A0ABV7VQP1</accession>
<dbReference type="InterPro" id="IPR029069">
    <property type="entry name" value="HotDog_dom_sf"/>
</dbReference>
<feature type="domain" description="Acyl-CoA thioesterase-like N-terminal HotDog" evidence="1">
    <location>
        <begin position="24"/>
        <end position="108"/>
    </location>
</feature>
<protein>
    <submittedName>
        <fullName evidence="3">Acyl-CoA thioesterase</fullName>
    </submittedName>
</protein>
<dbReference type="InterPro" id="IPR049449">
    <property type="entry name" value="TesB_ACOT8-like_N"/>
</dbReference>